<feature type="compositionally biased region" description="Polar residues" evidence="18">
    <location>
        <begin position="55"/>
        <end position="66"/>
    </location>
</feature>
<evidence type="ECO:0000256" key="17">
    <source>
        <dbReference type="PROSITE-ProRule" id="PRU00322"/>
    </source>
</evidence>
<dbReference type="GO" id="GO:0017183">
    <property type="term" value="P:protein histidyl modification to diphthamide"/>
    <property type="evidence" value="ECO:0007669"/>
    <property type="project" value="UniProtKB-UniPathway"/>
</dbReference>
<evidence type="ECO:0000256" key="4">
    <source>
        <dbReference type="ARBA" id="ARBA00012221"/>
    </source>
</evidence>
<keyword evidence="11" id="KW-0408">Iron</keyword>
<evidence type="ECO:0000313" key="21">
    <source>
        <dbReference type="Proteomes" id="UP000053237"/>
    </source>
</evidence>
<feature type="region of interest" description="Disordered" evidence="18">
    <location>
        <begin position="1"/>
        <end position="25"/>
    </location>
</feature>
<evidence type="ECO:0000256" key="14">
    <source>
        <dbReference type="ARBA" id="ARBA00032574"/>
    </source>
</evidence>
<dbReference type="AlphaFoldDB" id="A0A024GHB5"/>
<comment type="catalytic activity">
    <reaction evidence="16">
        <text>L-histidyl-[translation elongation factor 2] + S-adenosyl-L-methionine = 2-[(3S)-amino-3-carboxypropyl]-L-histidyl-[translation elongation factor 2] + S-methyl-5'-thioadenosine + H(+)</text>
        <dbReference type="Rhea" id="RHEA:36783"/>
        <dbReference type="Rhea" id="RHEA-COMP:9748"/>
        <dbReference type="Rhea" id="RHEA-COMP:9749"/>
        <dbReference type="ChEBI" id="CHEBI:15378"/>
        <dbReference type="ChEBI" id="CHEBI:17509"/>
        <dbReference type="ChEBI" id="CHEBI:29979"/>
        <dbReference type="ChEBI" id="CHEBI:59789"/>
        <dbReference type="ChEBI" id="CHEBI:73995"/>
        <dbReference type="EC" id="2.5.1.108"/>
    </reaction>
</comment>
<comment type="pathway">
    <text evidence="2">Protein modification; peptidyl-diphthamide biosynthesis.</text>
</comment>
<protein>
    <recommendedName>
        <fullName evidence="5">2-(3-amino-3-carboxypropyl)histidine synthase subunit 1</fullName>
        <ecNumber evidence="4">2.5.1.108</ecNumber>
    </recommendedName>
    <alternativeName>
        <fullName evidence="14">Diphthamide biosynthesis protein 1</fullName>
    </alternativeName>
    <alternativeName>
        <fullName evidence="15">Diphtheria toxin resistance protein 1</fullName>
    </alternativeName>
    <alternativeName>
        <fullName evidence="13">S-adenosyl-L-methionine:L-histidine 3-amino-3-carboxypropyltransferase 1</fullName>
    </alternativeName>
</protein>
<dbReference type="Proteomes" id="UP000053237">
    <property type="component" value="Unassembled WGS sequence"/>
</dbReference>
<comment type="caution">
    <text evidence="20">The sequence shown here is derived from an EMBL/GenBank/DDBJ whole genome shotgun (WGS) entry which is preliminary data.</text>
</comment>
<proteinExistence type="inferred from homology"/>
<keyword evidence="10" id="KW-0862">Zinc</keyword>
<evidence type="ECO:0000256" key="10">
    <source>
        <dbReference type="ARBA" id="ARBA00022833"/>
    </source>
</evidence>
<dbReference type="EMBL" id="CAIX01000122">
    <property type="protein sequence ID" value="CCI46283.1"/>
    <property type="molecule type" value="Genomic_DNA"/>
</dbReference>
<evidence type="ECO:0000256" key="6">
    <source>
        <dbReference type="ARBA" id="ARBA00022679"/>
    </source>
</evidence>
<evidence type="ECO:0000256" key="18">
    <source>
        <dbReference type="SAM" id="MobiDB-lite"/>
    </source>
</evidence>
<dbReference type="SFLD" id="SFLDS00032">
    <property type="entry name" value="Radical_SAM_3-amino-3-carboxyp"/>
    <property type="match status" value="1"/>
</dbReference>
<feature type="compositionally biased region" description="Basic and acidic residues" evidence="18">
    <location>
        <begin position="195"/>
        <end position="205"/>
    </location>
</feature>
<dbReference type="FunFam" id="3.40.50.11850:FF:000002">
    <property type="entry name" value="2-(3-amino-3-carboxypropyl)histidine synthase subunit 1"/>
    <property type="match status" value="1"/>
</dbReference>
<evidence type="ECO:0000256" key="5">
    <source>
        <dbReference type="ARBA" id="ARBA00021915"/>
    </source>
</evidence>
<dbReference type="InParanoid" id="A0A024GHB5"/>
<dbReference type="Gene3D" id="4.10.1060.10">
    <property type="entry name" value="Zinc finger, RanBP2-type"/>
    <property type="match status" value="2"/>
</dbReference>
<dbReference type="Pfam" id="PF00641">
    <property type="entry name" value="Zn_ribbon_RanBP"/>
    <property type="match status" value="2"/>
</dbReference>
<dbReference type="Gene3D" id="3.40.50.11840">
    <property type="entry name" value="Diphthamide synthesis DPH1/DPH2 domain 1"/>
    <property type="match status" value="1"/>
</dbReference>
<comment type="similarity">
    <text evidence="3">Belongs to the DPH1/DPH2 family. DPH1 subfamily.</text>
</comment>
<gene>
    <name evidence="20" type="ORF">BN9_072120</name>
</gene>
<dbReference type="NCBIfam" id="TIGR00322">
    <property type="entry name" value="diphth2_R"/>
    <property type="match status" value="1"/>
</dbReference>
<organism evidence="20 21">
    <name type="scientific">Albugo candida</name>
    <dbReference type="NCBI Taxonomy" id="65357"/>
    <lineage>
        <taxon>Eukaryota</taxon>
        <taxon>Sar</taxon>
        <taxon>Stramenopiles</taxon>
        <taxon>Oomycota</taxon>
        <taxon>Peronosporomycetes</taxon>
        <taxon>Albuginales</taxon>
        <taxon>Albuginaceae</taxon>
        <taxon>Albugo</taxon>
    </lineage>
</organism>
<feature type="region of interest" description="Disordered" evidence="18">
    <location>
        <begin position="193"/>
        <end position="212"/>
    </location>
</feature>
<dbReference type="FunFam" id="3.40.50.11840:FF:000001">
    <property type="entry name" value="2-(3-amino-3-carboxypropyl)histidine synthase subunit 1"/>
    <property type="match status" value="1"/>
</dbReference>
<dbReference type="FunFam" id="3.40.50.11860:FF:000002">
    <property type="entry name" value="2-(3-amino-3-carboxypropyl)histidine synthase subunit 1"/>
    <property type="match status" value="1"/>
</dbReference>
<comment type="cofactor">
    <cofactor evidence="1">
        <name>[4Fe-4S] cluster</name>
        <dbReference type="ChEBI" id="CHEBI:49883"/>
    </cofactor>
</comment>
<dbReference type="PROSITE" id="PS50199">
    <property type="entry name" value="ZF_RANBP2_2"/>
    <property type="match status" value="2"/>
</dbReference>
<evidence type="ECO:0000256" key="12">
    <source>
        <dbReference type="ARBA" id="ARBA00023014"/>
    </source>
</evidence>
<dbReference type="Gene3D" id="3.40.50.11860">
    <property type="entry name" value="Diphthamide synthesis DPH1/DPH2 domain 3"/>
    <property type="match status" value="1"/>
</dbReference>
<keyword evidence="8" id="KW-0479">Metal-binding</keyword>
<accession>A0A024GHB5</accession>
<dbReference type="GO" id="GO:0051536">
    <property type="term" value="F:iron-sulfur cluster binding"/>
    <property type="evidence" value="ECO:0007669"/>
    <property type="project" value="UniProtKB-KW"/>
</dbReference>
<dbReference type="SMART" id="SM00547">
    <property type="entry name" value="ZnF_RBZ"/>
    <property type="match status" value="2"/>
</dbReference>
<feature type="domain" description="RanBP2-type" evidence="19">
    <location>
        <begin position="76"/>
        <end position="105"/>
    </location>
</feature>
<feature type="domain" description="RanBP2-type" evidence="19">
    <location>
        <begin position="20"/>
        <end position="51"/>
    </location>
</feature>
<dbReference type="InterPro" id="IPR036443">
    <property type="entry name" value="Znf_RanBP2_sf"/>
</dbReference>
<dbReference type="GO" id="GO:0090560">
    <property type="term" value="F:2-(3-amino-3-carboxypropyl)histidine synthase activity"/>
    <property type="evidence" value="ECO:0007669"/>
    <property type="project" value="UniProtKB-EC"/>
</dbReference>
<dbReference type="InterPro" id="IPR042264">
    <property type="entry name" value="DPH1/DPH2_2"/>
</dbReference>
<dbReference type="Pfam" id="PF01866">
    <property type="entry name" value="Diphthamide_syn"/>
    <property type="match status" value="1"/>
</dbReference>
<evidence type="ECO:0000313" key="20">
    <source>
        <dbReference type="EMBL" id="CCI46283.1"/>
    </source>
</evidence>
<evidence type="ECO:0000256" key="11">
    <source>
        <dbReference type="ARBA" id="ARBA00023004"/>
    </source>
</evidence>
<keyword evidence="12" id="KW-0411">Iron-sulfur</keyword>
<evidence type="ECO:0000256" key="8">
    <source>
        <dbReference type="ARBA" id="ARBA00022723"/>
    </source>
</evidence>
<dbReference type="Gene3D" id="3.40.50.11850">
    <property type="entry name" value="Diphthamide synthesis DPH1/DPH2 domain 2"/>
    <property type="match status" value="1"/>
</dbReference>
<dbReference type="EC" id="2.5.1.108" evidence="4"/>
<dbReference type="SUPFAM" id="SSF90209">
    <property type="entry name" value="Ran binding protein zinc finger-like"/>
    <property type="match status" value="2"/>
</dbReference>
<dbReference type="PANTHER" id="PTHR10762">
    <property type="entry name" value="DIPHTHAMIDE BIOSYNTHESIS PROTEIN"/>
    <property type="match status" value="1"/>
</dbReference>
<keyword evidence="7" id="KW-0949">S-adenosyl-L-methionine</keyword>
<dbReference type="InterPro" id="IPR042265">
    <property type="entry name" value="DPH1/DPH2_3"/>
</dbReference>
<dbReference type="SFLD" id="SFLDG01121">
    <property type="entry name" value="Diphthamide_biosynthesis"/>
    <property type="match status" value="1"/>
</dbReference>
<evidence type="ECO:0000259" key="19">
    <source>
        <dbReference type="PROSITE" id="PS50199"/>
    </source>
</evidence>
<keyword evidence="21" id="KW-1185">Reference proteome</keyword>
<dbReference type="InterPro" id="IPR042263">
    <property type="entry name" value="DPH1/DPH2_1"/>
</dbReference>
<dbReference type="OrthoDB" id="1649088at2759"/>
<keyword evidence="6" id="KW-0808">Transferase</keyword>
<evidence type="ECO:0000256" key="2">
    <source>
        <dbReference type="ARBA" id="ARBA00005156"/>
    </source>
</evidence>
<dbReference type="InterPro" id="IPR001876">
    <property type="entry name" value="Znf_RanBP2"/>
</dbReference>
<dbReference type="STRING" id="65357.A0A024GHB5"/>
<dbReference type="UniPathway" id="UPA00559"/>
<sequence>MFEEDSRGSRAAGRSGFQKSQGDWTCANPGCANVNFARRNACNRCQTPRPDDDIQNASKNEESSSADFRGPPGLFKPGDWTCTVCGNVNWERRQECNICKNAKPGMPGADERRDGVAGGFNERQERVASAKAEIGEDGYDDFGMRKKKLNASKTQREVAALARLQQSYSAIYQPEDAPRASILADESISSINIEENPRDASPDKKERKRSRKAVRGIKIEAPVDVLIVMETEGDDPILQLPLESVAPTWLINALCFATAFVLLSLSNSQQIYNIVRKHGVITSAIFGQKTHYFAESRCFQLRRSKLRNYNEMVVRLSLSSYTRYSSYSTICTRSKTGDNKALKPSAIRNRRQRVTNRIPDEILSDQRLTKAMETLPWNYNFEIRKTVWRIRQAQANCVALQFPEGLLMYSCVISDIIESFTSAHTVILGDVTYGACCVDDLTAIALGADFMVHYGHSCLVPVDVTTLKTLYVFVDITIDIDHLVECVKMTLGADVKLALMGTIQFGNAINSASERLMSIYQKVVVPQIRPLSPGEVLGCTSPLLDQDVDAMVFIADGRFHLESAMIANPSISAYRYDPYAKVLSLESYDYKQMTQVRSDAIEKCRYSKRFGIILGTLGRQGNPEILNRLTTLLESCGKEYFVLLLSEIFPDKLAIFEDVDAWIQVACPRLSIDWGYAFAKPLLSPYEAEVCLGQAEWKDNVYPMDYYAKNSNSWTNYYTPMQKT</sequence>
<feature type="region of interest" description="Disordered" evidence="18">
    <location>
        <begin position="45"/>
        <end position="72"/>
    </location>
</feature>
<evidence type="ECO:0000256" key="9">
    <source>
        <dbReference type="ARBA" id="ARBA00022771"/>
    </source>
</evidence>
<evidence type="ECO:0000256" key="3">
    <source>
        <dbReference type="ARBA" id="ARBA00010173"/>
    </source>
</evidence>
<evidence type="ECO:0000256" key="15">
    <source>
        <dbReference type="ARBA" id="ARBA00032789"/>
    </source>
</evidence>
<evidence type="ECO:0000256" key="7">
    <source>
        <dbReference type="ARBA" id="ARBA00022691"/>
    </source>
</evidence>
<evidence type="ECO:0000256" key="1">
    <source>
        <dbReference type="ARBA" id="ARBA00001966"/>
    </source>
</evidence>
<dbReference type="PROSITE" id="PS01358">
    <property type="entry name" value="ZF_RANBP2_1"/>
    <property type="match status" value="2"/>
</dbReference>
<evidence type="ECO:0000256" key="16">
    <source>
        <dbReference type="ARBA" id="ARBA00048403"/>
    </source>
</evidence>
<evidence type="ECO:0000256" key="13">
    <source>
        <dbReference type="ARBA" id="ARBA00031690"/>
    </source>
</evidence>
<dbReference type="InterPro" id="IPR016435">
    <property type="entry name" value="DPH1/DPH2"/>
</dbReference>
<dbReference type="PANTHER" id="PTHR10762:SF1">
    <property type="entry name" value="2-(3-AMINO-3-CARBOXYPROPYL)HISTIDINE SYNTHASE SUBUNIT 1"/>
    <property type="match status" value="1"/>
</dbReference>
<dbReference type="GO" id="GO:0008270">
    <property type="term" value="F:zinc ion binding"/>
    <property type="evidence" value="ECO:0007669"/>
    <property type="project" value="UniProtKB-KW"/>
</dbReference>
<dbReference type="FunCoup" id="A0A024GHB5">
    <property type="interactions" value="468"/>
</dbReference>
<keyword evidence="9 17" id="KW-0863">Zinc-finger</keyword>
<reference evidence="20 21" key="1">
    <citation type="submission" date="2012-05" db="EMBL/GenBank/DDBJ databases">
        <title>Recombination and specialization in a pathogen metapopulation.</title>
        <authorList>
            <person name="Gardiner A."/>
            <person name="Kemen E."/>
            <person name="Schultz-Larsen T."/>
            <person name="MacLean D."/>
            <person name="Van Oosterhout C."/>
            <person name="Jones J.D.G."/>
        </authorList>
    </citation>
    <scope>NUCLEOTIDE SEQUENCE [LARGE SCALE GENOMIC DNA]</scope>
    <source>
        <strain evidence="20 21">Ac Nc2</strain>
    </source>
</reference>
<name>A0A024GHB5_9STRA</name>